<name>A0A914WZK9_9BILA</name>
<accession>A0A914WZK9</accession>
<organism evidence="1 2">
    <name type="scientific">Plectus sambesii</name>
    <dbReference type="NCBI Taxonomy" id="2011161"/>
    <lineage>
        <taxon>Eukaryota</taxon>
        <taxon>Metazoa</taxon>
        <taxon>Ecdysozoa</taxon>
        <taxon>Nematoda</taxon>
        <taxon>Chromadorea</taxon>
        <taxon>Plectida</taxon>
        <taxon>Plectina</taxon>
        <taxon>Plectoidea</taxon>
        <taxon>Plectidae</taxon>
        <taxon>Plectus</taxon>
    </lineage>
</organism>
<dbReference type="AlphaFoldDB" id="A0A914WZK9"/>
<dbReference type="Proteomes" id="UP000887566">
    <property type="component" value="Unplaced"/>
</dbReference>
<proteinExistence type="predicted"/>
<dbReference type="WBParaSite" id="PSAMB.scaffold5872size10695.g27450.t1">
    <property type="protein sequence ID" value="PSAMB.scaffold5872size10695.g27450.t1"/>
    <property type="gene ID" value="PSAMB.scaffold5872size10695.g27450"/>
</dbReference>
<sequence length="305" mass="34806">MRLEASITRGIKKRSTCLPRLVTPAALRAWSQRFRRGRLYVICMGDCGKEQSHQLLPSMTSPRSTARLFAGWLLACHEQEGVFVFAADSDLRLAAECNTLVSDATYKASPKGLYQLYTLHAKFASPSGGLEWIAVAFALMGLKFEAAHAIVFDAILLKWAELGCHSRFTKFLVDFDSAQLEAVAAAFGMDKLRAFASYMRRFWFGEVPLMWWNYWTMETYRTMNAAEAFHSMLSKQQTTLAHPSLTNFLPWLQELHSWLQTRIVQLQAGAKTRPKDQRYVQLDDRIDKYKTNFRHKLLGCPDMGS</sequence>
<reference evidence="2" key="1">
    <citation type="submission" date="2022-11" db="UniProtKB">
        <authorList>
            <consortium name="WormBaseParasite"/>
        </authorList>
    </citation>
    <scope>IDENTIFICATION</scope>
</reference>
<evidence type="ECO:0000313" key="1">
    <source>
        <dbReference type="Proteomes" id="UP000887566"/>
    </source>
</evidence>
<keyword evidence="1" id="KW-1185">Reference proteome</keyword>
<evidence type="ECO:0000313" key="2">
    <source>
        <dbReference type="WBParaSite" id="PSAMB.scaffold5872size10695.g27450.t1"/>
    </source>
</evidence>
<protein>
    <submittedName>
        <fullName evidence="2">MULE transposase domain-containing protein</fullName>
    </submittedName>
</protein>